<feature type="domain" description="Digeranylgeranylglycerophospholipid reductase catalytic" evidence="2">
    <location>
        <begin position="171"/>
        <end position="245"/>
    </location>
</feature>
<dbReference type="RefSeq" id="WP_125670371.1">
    <property type="nucleotide sequence ID" value="NZ_RCOS01000027.1"/>
</dbReference>
<keyword evidence="5" id="KW-1185">Reference proteome</keyword>
<dbReference type="PANTHER" id="PTHR42685">
    <property type="entry name" value="GERANYLGERANYL DIPHOSPHATE REDUCTASE"/>
    <property type="match status" value="1"/>
</dbReference>
<organism evidence="3 5">
    <name type="scientific">Candidatus Methanodesulfokora washburnensis</name>
    <dbReference type="NCBI Taxonomy" id="2478471"/>
    <lineage>
        <taxon>Archaea</taxon>
        <taxon>Thermoproteota</taxon>
        <taxon>Candidatus Korarchaeia</taxon>
        <taxon>Candidatus Korarchaeia incertae sedis</taxon>
        <taxon>Candidatus Methanodesulfokora</taxon>
    </lineage>
</organism>
<evidence type="ECO:0000313" key="4">
    <source>
        <dbReference type="EMBL" id="RZN58297.1"/>
    </source>
</evidence>
<dbReference type="OrthoDB" id="6062at2157"/>
<dbReference type="PANTHER" id="PTHR42685:SF21">
    <property type="entry name" value="DEHYDROGENASE (FLAVOPROTEIN)-LIKE PROTEIN"/>
    <property type="match status" value="1"/>
</dbReference>
<evidence type="ECO:0000313" key="6">
    <source>
        <dbReference type="Proteomes" id="UP000316217"/>
    </source>
</evidence>
<dbReference type="EMBL" id="RCOS01000027">
    <property type="protein sequence ID" value="RSN77756.1"/>
    <property type="molecule type" value="Genomic_DNA"/>
</dbReference>
<name>A0A429GUM0_9CREN</name>
<proteinExistence type="predicted"/>
<dbReference type="EMBL" id="RXII01000120">
    <property type="protein sequence ID" value="RZN58297.1"/>
    <property type="molecule type" value="Genomic_DNA"/>
</dbReference>
<dbReference type="GO" id="GO:0016491">
    <property type="term" value="F:oxidoreductase activity"/>
    <property type="evidence" value="ECO:0007669"/>
    <property type="project" value="InterPro"/>
</dbReference>
<evidence type="ECO:0000313" key="3">
    <source>
        <dbReference type="EMBL" id="RSN77756.1"/>
    </source>
</evidence>
<dbReference type="InterPro" id="IPR036188">
    <property type="entry name" value="FAD/NAD-bd_sf"/>
</dbReference>
<dbReference type="Gene3D" id="3.50.50.60">
    <property type="entry name" value="FAD/NAD(P)-binding domain"/>
    <property type="match status" value="1"/>
</dbReference>
<dbReference type="Proteomes" id="UP000316217">
    <property type="component" value="Unassembled WGS sequence"/>
</dbReference>
<feature type="domain" description="FAD/NAD(P)-binding" evidence="1">
    <location>
        <begin position="3"/>
        <end position="170"/>
    </location>
</feature>
<comment type="caution">
    <text evidence="3">The sequence shown here is derived from an EMBL/GenBank/DDBJ whole genome shotgun (WGS) entry which is preliminary data.</text>
</comment>
<dbReference type="Pfam" id="PF22578">
    <property type="entry name" value="GGR_cat"/>
    <property type="match status" value="1"/>
</dbReference>
<protein>
    <submittedName>
        <fullName evidence="3">NAD(P)/FAD-dependent oxidoreductase</fullName>
    </submittedName>
</protein>
<reference evidence="3 5" key="1">
    <citation type="submission" date="2018-10" db="EMBL/GenBank/DDBJ databases">
        <title>Co-occurring genomic capacity for anaerobic methane metabolism and dissimilatory sulfite reduction discovered in the Korarchaeota.</title>
        <authorList>
            <person name="Mckay L.J."/>
            <person name="Dlakic M."/>
            <person name="Fields M.W."/>
            <person name="Delmont T.O."/>
            <person name="Eren A.M."/>
            <person name="Jay Z.J."/>
            <person name="Klingelsmith K.B."/>
            <person name="Rusch D.B."/>
            <person name="Inskeep W.P."/>
        </authorList>
    </citation>
    <scope>NUCLEOTIDE SEQUENCE [LARGE SCALE GENOMIC DNA]</scope>
    <source>
        <strain evidence="3 5">MDKW</strain>
    </source>
</reference>
<evidence type="ECO:0000259" key="2">
    <source>
        <dbReference type="Pfam" id="PF22578"/>
    </source>
</evidence>
<gene>
    <name evidence="3" type="ORF">D6D85_01880</name>
    <name evidence="4" type="ORF">EF810_07520</name>
</gene>
<sequence length="381" mass="42855">MQFDFIIVGSGPAGSFSAYLLSELGKKVAIIERDPLFSKRSICGEIIPEKKYLLEAIDEDESIEETFSLSEQFARNRMRNIIFKIGNKEHRLDYGMMSIDRARLVEYLSNRAMNSGCKFLLGRFSSWLEKQDEVKVRVVTEEGEQFLRGSNLVIAAGASFYREMFNVNDMDMAFALRTIVSGISIDNSVRMEIDPHIAPGGYIWIIPMGNGRANVGLGARLPFISRMNPVLSLRNFIINRFKEFNIEEKEAGRLVPVGGMRKARFGRVFLLGDSAGMCVPINGGGLYTAMISAHVLYRVIRDGVPESYEDILAKTIGKIVNTGLVYRKAADLIVFSDRRIRITSKIVPSFIIRDIIAMKKSFRVYPAMKFLSGVAELCRPI</sequence>
<dbReference type="InterPro" id="IPR050407">
    <property type="entry name" value="Geranylgeranyl_reductase"/>
</dbReference>
<reference evidence="4 6" key="2">
    <citation type="journal article" date="2019" name="Nat. Microbiol.">
        <title>Wide diversity of methane and short-chain alkane metabolisms in uncultured archaea.</title>
        <authorList>
            <person name="Borrel G."/>
            <person name="Adam P.S."/>
            <person name="McKay L.J."/>
            <person name="Chen L.X."/>
            <person name="Sierra-Garcia I.N."/>
            <person name="Sieber C.M."/>
            <person name="Letourneur Q."/>
            <person name="Ghozlane A."/>
            <person name="Andersen G.L."/>
            <person name="Li W.J."/>
            <person name="Hallam S.J."/>
            <person name="Muyzer G."/>
            <person name="de Oliveira V.M."/>
            <person name="Inskeep W.P."/>
            <person name="Banfield J.F."/>
            <person name="Gribaldo S."/>
        </authorList>
    </citation>
    <scope>NUCLEOTIDE SEQUENCE [LARGE SCALE GENOMIC DNA]</scope>
    <source>
        <strain evidence="4">NM4</strain>
    </source>
</reference>
<dbReference type="InterPro" id="IPR023753">
    <property type="entry name" value="FAD/NAD-binding_dom"/>
</dbReference>
<dbReference type="Pfam" id="PF07992">
    <property type="entry name" value="Pyr_redox_2"/>
    <property type="match status" value="1"/>
</dbReference>
<dbReference type="InterPro" id="IPR054715">
    <property type="entry name" value="GGR_cat"/>
</dbReference>
<dbReference type="PRINTS" id="PR00420">
    <property type="entry name" value="RNGMNOXGNASE"/>
</dbReference>
<evidence type="ECO:0000259" key="1">
    <source>
        <dbReference type="Pfam" id="PF07992"/>
    </source>
</evidence>
<dbReference type="AlphaFoldDB" id="A0A429GUM0"/>
<dbReference type="Proteomes" id="UP000277582">
    <property type="component" value="Unassembled WGS sequence"/>
</dbReference>
<evidence type="ECO:0000313" key="5">
    <source>
        <dbReference type="Proteomes" id="UP000277582"/>
    </source>
</evidence>
<accession>A0A429GUM0</accession>
<dbReference type="SUPFAM" id="SSF51905">
    <property type="entry name" value="FAD/NAD(P)-binding domain"/>
    <property type="match status" value="1"/>
</dbReference>